<dbReference type="InterPro" id="IPR012259">
    <property type="entry name" value="DHFR"/>
</dbReference>
<dbReference type="Pfam" id="PF00186">
    <property type="entry name" value="DHFR_1"/>
    <property type="match status" value="1"/>
</dbReference>
<comment type="similarity">
    <text evidence="7">Belongs to the dihydrofolate reductase family.</text>
</comment>
<evidence type="ECO:0000256" key="1">
    <source>
        <dbReference type="ARBA" id="ARBA00004903"/>
    </source>
</evidence>
<protein>
    <recommendedName>
        <fullName evidence="3">Dihydrofolate reductase</fullName>
        <ecNumber evidence="2">1.5.1.3</ecNumber>
    </recommendedName>
</protein>
<dbReference type="EC" id="1.5.1.3" evidence="2"/>
<dbReference type="GO" id="GO:0006730">
    <property type="term" value="P:one-carbon metabolic process"/>
    <property type="evidence" value="ECO:0007669"/>
    <property type="project" value="UniProtKB-KW"/>
</dbReference>
<accession>A0A9P6QAW9</accession>
<keyword evidence="5" id="KW-0521">NADP</keyword>
<sequence length="220" mass="24611">MRSFSIVVAADLASGIGLKGGLPWRLRKDMSFFAKITSKVVPINVDASKQDGIQKVNACIMGRRTWESIPAKFRPLASRFNVIVSRDPHYFDDKPEKTNPMVALATSLDVALDLVESHQQSPKTIASSDAIQIDRIFLIGGSQLYAEGVQSKHCANIFLTRIQATVECDTFFPEIKESDYRLLPSEEGHTFLETFMQEPVQGGVIEEGAYKFEYTVYNRV</sequence>
<dbReference type="GO" id="GO:0046654">
    <property type="term" value="P:tetrahydrofolate biosynthetic process"/>
    <property type="evidence" value="ECO:0007669"/>
    <property type="project" value="InterPro"/>
</dbReference>
<evidence type="ECO:0000256" key="5">
    <source>
        <dbReference type="ARBA" id="ARBA00022857"/>
    </source>
</evidence>
<evidence type="ECO:0000259" key="8">
    <source>
        <dbReference type="PROSITE" id="PS51330"/>
    </source>
</evidence>
<keyword evidence="10" id="KW-1185">Reference proteome</keyword>
<dbReference type="PROSITE" id="PS51330">
    <property type="entry name" value="DHFR_2"/>
    <property type="match status" value="1"/>
</dbReference>
<dbReference type="GO" id="GO:0046655">
    <property type="term" value="P:folic acid metabolic process"/>
    <property type="evidence" value="ECO:0007669"/>
    <property type="project" value="TreeGrafter"/>
</dbReference>
<dbReference type="PRINTS" id="PR00070">
    <property type="entry name" value="DHFR"/>
</dbReference>
<evidence type="ECO:0000256" key="4">
    <source>
        <dbReference type="ARBA" id="ARBA00022563"/>
    </source>
</evidence>
<evidence type="ECO:0000313" key="10">
    <source>
        <dbReference type="Proteomes" id="UP000726737"/>
    </source>
</evidence>
<dbReference type="InterPro" id="IPR017925">
    <property type="entry name" value="DHFR_CS"/>
</dbReference>
<evidence type="ECO:0000256" key="7">
    <source>
        <dbReference type="RuleBase" id="RU004474"/>
    </source>
</evidence>
<keyword evidence="6" id="KW-0560">Oxidoreductase</keyword>
<proteinExistence type="inferred from homology"/>
<comment type="pathway">
    <text evidence="1">Cofactor biosynthesis; tetrahydrofolate biosynthesis; 5,6,7,8-tetrahydrofolate from 7,8-dihydrofolate: step 1/1.</text>
</comment>
<dbReference type="GO" id="GO:0005739">
    <property type="term" value="C:mitochondrion"/>
    <property type="evidence" value="ECO:0007669"/>
    <property type="project" value="TreeGrafter"/>
</dbReference>
<dbReference type="AlphaFoldDB" id="A0A9P6QAW9"/>
<dbReference type="PANTHER" id="PTHR48069">
    <property type="entry name" value="DIHYDROFOLATE REDUCTASE"/>
    <property type="match status" value="1"/>
</dbReference>
<reference evidence="9" key="1">
    <citation type="journal article" date="2020" name="Fungal Divers.">
        <title>Resolving the Mortierellaceae phylogeny through synthesis of multi-gene phylogenetics and phylogenomics.</title>
        <authorList>
            <person name="Vandepol N."/>
            <person name="Liber J."/>
            <person name="Desiro A."/>
            <person name="Na H."/>
            <person name="Kennedy M."/>
            <person name="Barry K."/>
            <person name="Grigoriev I.V."/>
            <person name="Miller A.N."/>
            <person name="O'Donnell K."/>
            <person name="Stajich J.E."/>
            <person name="Bonito G."/>
        </authorList>
    </citation>
    <scope>NUCLEOTIDE SEQUENCE</scope>
    <source>
        <strain evidence="9">KOD948</strain>
    </source>
</reference>
<evidence type="ECO:0000313" key="9">
    <source>
        <dbReference type="EMBL" id="KAG0262635.1"/>
    </source>
</evidence>
<dbReference type="SUPFAM" id="SSF53597">
    <property type="entry name" value="Dihydrofolate reductase-like"/>
    <property type="match status" value="1"/>
</dbReference>
<name>A0A9P6QAW9_9FUNG</name>
<dbReference type="Gene3D" id="3.40.430.10">
    <property type="entry name" value="Dihydrofolate Reductase, subunit A"/>
    <property type="match status" value="1"/>
</dbReference>
<organism evidence="9 10">
    <name type="scientific">Mortierella polycephala</name>
    <dbReference type="NCBI Taxonomy" id="41804"/>
    <lineage>
        <taxon>Eukaryota</taxon>
        <taxon>Fungi</taxon>
        <taxon>Fungi incertae sedis</taxon>
        <taxon>Mucoromycota</taxon>
        <taxon>Mortierellomycotina</taxon>
        <taxon>Mortierellomycetes</taxon>
        <taxon>Mortierellales</taxon>
        <taxon>Mortierellaceae</taxon>
        <taxon>Mortierella</taxon>
    </lineage>
</organism>
<dbReference type="InterPro" id="IPR024072">
    <property type="entry name" value="DHFR-like_dom_sf"/>
</dbReference>
<dbReference type="EMBL" id="JAAAJA010000093">
    <property type="protein sequence ID" value="KAG0262635.1"/>
    <property type="molecule type" value="Genomic_DNA"/>
</dbReference>
<evidence type="ECO:0000256" key="2">
    <source>
        <dbReference type="ARBA" id="ARBA00012856"/>
    </source>
</evidence>
<dbReference type="PROSITE" id="PS00075">
    <property type="entry name" value="DHFR_1"/>
    <property type="match status" value="1"/>
</dbReference>
<dbReference type="PANTHER" id="PTHR48069:SF3">
    <property type="entry name" value="DIHYDROFOLATE REDUCTASE"/>
    <property type="match status" value="1"/>
</dbReference>
<keyword evidence="4" id="KW-0554">One-carbon metabolism</keyword>
<dbReference type="InterPro" id="IPR001796">
    <property type="entry name" value="DHFR_dom"/>
</dbReference>
<dbReference type="CDD" id="cd00209">
    <property type="entry name" value="DHFR"/>
    <property type="match status" value="1"/>
</dbReference>
<evidence type="ECO:0000256" key="3">
    <source>
        <dbReference type="ARBA" id="ARBA00018886"/>
    </source>
</evidence>
<dbReference type="OrthoDB" id="414698at2759"/>
<gene>
    <name evidence="9" type="primary">DFR1</name>
    <name evidence="9" type="ORF">BG011_009942</name>
</gene>
<dbReference type="GO" id="GO:0050661">
    <property type="term" value="F:NADP binding"/>
    <property type="evidence" value="ECO:0007669"/>
    <property type="project" value="InterPro"/>
</dbReference>
<feature type="domain" description="DHFR" evidence="8">
    <location>
        <begin position="3"/>
        <end position="219"/>
    </location>
</feature>
<dbReference type="Proteomes" id="UP000726737">
    <property type="component" value="Unassembled WGS sequence"/>
</dbReference>
<dbReference type="GO" id="GO:0046452">
    <property type="term" value="P:dihydrofolate metabolic process"/>
    <property type="evidence" value="ECO:0007669"/>
    <property type="project" value="TreeGrafter"/>
</dbReference>
<comment type="caution">
    <text evidence="9">The sequence shown here is derived from an EMBL/GenBank/DDBJ whole genome shotgun (WGS) entry which is preliminary data.</text>
</comment>
<dbReference type="GO" id="GO:0004146">
    <property type="term" value="F:dihydrofolate reductase activity"/>
    <property type="evidence" value="ECO:0007669"/>
    <property type="project" value="UniProtKB-EC"/>
</dbReference>
<evidence type="ECO:0000256" key="6">
    <source>
        <dbReference type="ARBA" id="ARBA00023002"/>
    </source>
</evidence>